<keyword evidence="7 10" id="KW-1133">Transmembrane helix</keyword>
<dbReference type="CDD" id="cd18578">
    <property type="entry name" value="ABC_6TM_Pgp_ABCB1_D2_like"/>
    <property type="match status" value="1"/>
</dbReference>
<dbReference type="GO" id="GO:0090374">
    <property type="term" value="P:oligopeptide export from mitochondrion"/>
    <property type="evidence" value="ECO:0007669"/>
    <property type="project" value="TreeGrafter"/>
</dbReference>
<evidence type="ECO:0000313" key="14">
    <source>
        <dbReference type="Proteomes" id="UP000614601"/>
    </source>
</evidence>
<dbReference type="EMBL" id="CAJFDH010000004">
    <property type="protein sequence ID" value="CAD5219768.1"/>
    <property type="molecule type" value="Genomic_DNA"/>
</dbReference>
<dbReference type="Gene3D" id="3.40.50.300">
    <property type="entry name" value="P-loop containing nucleotide triphosphate hydrolases"/>
    <property type="match status" value="2"/>
</dbReference>
<evidence type="ECO:0000259" key="12">
    <source>
        <dbReference type="PROSITE" id="PS50929"/>
    </source>
</evidence>
<dbReference type="GO" id="GO:0016887">
    <property type="term" value="F:ATP hydrolysis activity"/>
    <property type="evidence" value="ECO:0007669"/>
    <property type="project" value="InterPro"/>
</dbReference>
<evidence type="ECO:0000256" key="5">
    <source>
        <dbReference type="ARBA" id="ARBA00022741"/>
    </source>
</evidence>
<proteinExistence type="inferred from homology"/>
<dbReference type="SMART" id="SM00382">
    <property type="entry name" value="AAA"/>
    <property type="match status" value="2"/>
</dbReference>
<dbReference type="InterPro" id="IPR036640">
    <property type="entry name" value="ABC1_TM_sf"/>
</dbReference>
<dbReference type="PANTHER" id="PTHR43394:SF27">
    <property type="entry name" value="ATP-DEPENDENT TRANSLOCASE ABCB1-LIKE"/>
    <property type="match status" value="1"/>
</dbReference>
<dbReference type="CDD" id="cd03249">
    <property type="entry name" value="ABC_MTABC3_MDL1_MDL2"/>
    <property type="match status" value="1"/>
</dbReference>
<accession>A0A811KT62</accession>
<feature type="transmembrane region" description="Helical" evidence="10">
    <location>
        <begin position="404"/>
        <end position="430"/>
    </location>
</feature>
<protein>
    <submittedName>
        <fullName evidence="13">Uncharacterized protein</fullName>
    </submittedName>
</protein>
<keyword evidence="14" id="KW-1185">Reference proteome</keyword>
<dbReference type="InterPro" id="IPR003593">
    <property type="entry name" value="AAA+_ATPase"/>
</dbReference>
<feature type="transmembrane region" description="Helical" evidence="10">
    <location>
        <begin position="966"/>
        <end position="985"/>
    </location>
</feature>
<feature type="transmembrane region" description="Helical" evidence="10">
    <location>
        <begin position="942"/>
        <end position="960"/>
    </location>
</feature>
<gene>
    <name evidence="13" type="ORF">BOKJ2_LOCUS8609</name>
</gene>
<comment type="caution">
    <text evidence="13">The sequence shown here is derived from an EMBL/GenBank/DDBJ whole genome shotgun (WGS) entry which is preliminary data.</text>
</comment>
<dbReference type="FunFam" id="3.40.50.300:FF:000916">
    <property type="entry name" value="ABC transporter B family member 9"/>
    <property type="match status" value="1"/>
</dbReference>
<keyword evidence="6" id="KW-0067">ATP-binding</keyword>
<feature type="region of interest" description="Disordered" evidence="9">
    <location>
        <begin position="1"/>
        <end position="76"/>
    </location>
</feature>
<feature type="compositionally biased region" description="Basic and acidic residues" evidence="9">
    <location>
        <begin position="22"/>
        <end position="73"/>
    </location>
</feature>
<feature type="domain" description="ABC transporter" evidence="11">
    <location>
        <begin position="500"/>
        <end position="736"/>
    </location>
</feature>
<dbReference type="InterPro" id="IPR011527">
    <property type="entry name" value="ABC1_TM_dom"/>
</dbReference>
<feature type="domain" description="ABC transmembrane type-1" evidence="12">
    <location>
        <begin position="822"/>
        <end position="1108"/>
    </location>
</feature>
<evidence type="ECO:0000256" key="10">
    <source>
        <dbReference type="SAM" id="Phobius"/>
    </source>
</evidence>
<evidence type="ECO:0000256" key="1">
    <source>
        <dbReference type="ARBA" id="ARBA00004141"/>
    </source>
</evidence>
<evidence type="ECO:0000256" key="7">
    <source>
        <dbReference type="ARBA" id="ARBA00022989"/>
    </source>
</evidence>
<dbReference type="GO" id="GO:0009636">
    <property type="term" value="P:response to toxic substance"/>
    <property type="evidence" value="ECO:0007669"/>
    <property type="project" value="UniProtKB-ARBA"/>
</dbReference>
<dbReference type="Proteomes" id="UP000783686">
    <property type="component" value="Unassembled WGS sequence"/>
</dbReference>
<keyword evidence="4" id="KW-0677">Repeat</keyword>
<evidence type="ECO:0000256" key="2">
    <source>
        <dbReference type="ARBA" id="ARBA00007577"/>
    </source>
</evidence>
<dbReference type="PROSITE" id="PS00211">
    <property type="entry name" value="ABC_TRANSPORTER_1"/>
    <property type="match status" value="2"/>
</dbReference>
<feature type="transmembrane region" description="Helical" evidence="10">
    <location>
        <begin position="221"/>
        <end position="251"/>
    </location>
</feature>
<dbReference type="Proteomes" id="UP000614601">
    <property type="component" value="Unassembled WGS sequence"/>
</dbReference>
<evidence type="ECO:0000256" key="4">
    <source>
        <dbReference type="ARBA" id="ARBA00022737"/>
    </source>
</evidence>
<dbReference type="EMBL" id="CAJFCW020000004">
    <property type="protein sequence ID" value="CAG9112858.1"/>
    <property type="molecule type" value="Genomic_DNA"/>
</dbReference>
<feature type="domain" description="ABC transmembrane type-1" evidence="12">
    <location>
        <begin position="179"/>
        <end position="465"/>
    </location>
</feature>
<dbReference type="PANTHER" id="PTHR43394">
    <property type="entry name" value="ATP-DEPENDENT PERMEASE MDL1, MITOCHONDRIAL"/>
    <property type="match status" value="1"/>
</dbReference>
<dbReference type="InterPro" id="IPR039421">
    <property type="entry name" value="Type_1_exporter"/>
</dbReference>
<dbReference type="CDD" id="cd18577">
    <property type="entry name" value="ABC_6TM_Pgp_ABCB1_D1_like"/>
    <property type="match status" value="1"/>
</dbReference>
<evidence type="ECO:0000313" key="13">
    <source>
        <dbReference type="EMBL" id="CAD5219768.1"/>
    </source>
</evidence>
<dbReference type="Gene3D" id="1.20.1560.10">
    <property type="entry name" value="ABC transporter type 1, transmembrane domain"/>
    <property type="match status" value="1"/>
</dbReference>
<dbReference type="PROSITE" id="PS50929">
    <property type="entry name" value="ABC_TM1F"/>
    <property type="match status" value="2"/>
</dbReference>
<reference evidence="13" key="1">
    <citation type="submission" date="2020-09" db="EMBL/GenBank/DDBJ databases">
        <authorList>
            <person name="Kikuchi T."/>
        </authorList>
    </citation>
    <scope>NUCLEOTIDE SEQUENCE</scope>
    <source>
        <strain evidence="13">SH1</strain>
    </source>
</reference>
<comment type="subcellular location">
    <subcellularLocation>
        <location evidence="1">Membrane</location>
        <topology evidence="1">Multi-pass membrane protein</topology>
    </subcellularLocation>
</comment>
<dbReference type="InterPro" id="IPR027417">
    <property type="entry name" value="P-loop_NTPase"/>
</dbReference>
<dbReference type="GO" id="GO:0015421">
    <property type="term" value="F:ABC-type oligopeptide transporter activity"/>
    <property type="evidence" value="ECO:0007669"/>
    <property type="project" value="TreeGrafter"/>
</dbReference>
<dbReference type="FunFam" id="3.40.50.300:FF:001370">
    <property type="entry name" value="p-GlycoProtein related"/>
    <property type="match status" value="1"/>
</dbReference>
<evidence type="ECO:0000256" key="6">
    <source>
        <dbReference type="ARBA" id="ARBA00022840"/>
    </source>
</evidence>
<evidence type="ECO:0000259" key="11">
    <source>
        <dbReference type="PROSITE" id="PS50893"/>
    </source>
</evidence>
<dbReference type="PROSITE" id="PS50893">
    <property type="entry name" value="ABC_TRANSPORTER_2"/>
    <property type="match status" value="2"/>
</dbReference>
<keyword evidence="3 10" id="KW-0812">Transmembrane</keyword>
<dbReference type="GO" id="GO:0005743">
    <property type="term" value="C:mitochondrial inner membrane"/>
    <property type="evidence" value="ECO:0007669"/>
    <property type="project" value="TreeGrafter"/>
</dbReference>
<evidence type="ECO:0000256" key="3">
    <source>
        <dbReference type="ARBA" id="ARBA00022692"/>
    </source>
</evidence>
<keyword evidence="5" id="KW-0547">Nucleotide-binding</keyword>
<dbReference type="OrthoDB" id="6500128at2759"/>
<sequence length="1385" mass="154029">MTEDPTRKKSSEQNVNLEDPTAEEKKEEVDSEAHNAESEKDKTQEEGDKEVTVGEDKNTVVKEENEDTNRSQYDKNITQQSLNPFENDTAKTLEKGTKMVAVDLKRAKFELEDDDESYLESSENEDKNVEYERSKLDKFMNLICCRGDLAEKKLTERPVTVKQLFKYGTRLDNVLVVCGMVMAFLCGFCQPFFAIIAGMLANALLLLDVSDAEFQRQGARAVFAFLIVGCFLVIVAFIQFCCFNVACIRIVRRIRIEYLKSILRQNAGWFELNHSGALNTKLNDNIERICEGIGDKFGLLIRTAVQYSAGMIVALVWSWQMALPLSLISPIIAMAMSLSSKKIGDASKVEMAIYSKAGQVAEEAITAVKTVSAFNGQDQEVDRYSDELEKGVAAGLKKGNHAGFLGGFLTMITITFMGVAVLYGTFLYQIGVVETPGDIFVVLTAILSGAYHLGNASPHLMVMLTARVSAATIYKTIERTPEIDSYSVKGRKLFDLKGKIVFKNVAFRYPSRKDVKVLKSLSFTVQPGQTVALVGHSGSGKSTVVGILNRLYEYESGYVTIDGHDVRDLNLKWLRQTVGTVQQEPIIFNATVEENLKIGNPDLTEKAMVQACQLANAHEFIENLPDGYLTRIGDGGVQLSGGQKQRIAIARTMARDPKILLLDEATSALDAQSEAIVQEALNNASKGRTTIVIAHRLSTVKDADRIIVLDKGRFIEAGTHNELLERRGAYAKLVRAQQIDMIPEAEDSEEYDDDSTKTVVGVDLEKLRESVRRSFKRDFMESSHLGDAETEELEMEIEKEGIFQFSMSQLFQEARFLWKTLAMAIACCVFNALAMPINALLYGLAFALFDDGDRANKLLPAFWFFLMFVALGVVSMFSTWFTTYMFGKVGEKLTKHLRVRAFENILYQDSTYFDDPQHTPGKLITRLATDAPNVKAAMDTRLGRVVLGVLSMFSAIIIAMFLNFRLTIVCSVMFVLLGTFQFVIARKVHQERLKAAQNDEAGRFAIEAIENVRTIQLLTGETETYKKFGKLSEHQRKTEILITPWNAMNFASTHGLQHFNLAFCYTCGFAFVLAGWTEKVEVFQVVQTLYFGSLAVLQASEFFPEFVKSRLSAALMFNIINRRPKTGDIDQGEKVKIVGDVTLDDVYFAYPNTPKSIVLRGAYIKASAGQTVALVGPSGSGKSTVISMLERFYDPLAGVIKIDGKDLRSLSLRNVRQQVALVEQQPRLFSGSIKDNICYGLDQSLVRVDEILEAARIANADSFISQLPDGYDTLVGEKGTQLSGGQKQRIAIARAIIRKPKILLLDEATSALDSASEVAVQEALDRARLGRTCVTIAHRLSSIQNSDLIVFLEAGKIREAGSHAQLMQQKGKYYGLIKRQDLSVQ</sequence>
<dbReference type="Pfam" id="PF00005">
    <property type="entry name" value="ABC_tran"/>
    <property type="match status" value="2"/>
</dbReference>
<organism evidence="13 14">
    <name type="scientific">Bursaphelenchus okinawaensis</name>
    <dbReference type="NCBI Taxonomy" id="465554"/>
    <lineage>
        <taxon>Eukaryota</taxon>
        <taxon>Metazoa</taxon>
        <taxon>Ecdysozoa</taxon>
        <taxon>Nematoda</taxon>
        <taxon>Chromadorea</taxon>
        <taxon>Rhabditida</taxon>
        <taxon>Tylenchina</taxon>
        <taxon>Tylenchomorpha</taxon>
        <taxon>Aphelenchoidea</taxon>
        <taxon>Aphelenchoididae</taxon>
        <taxon>Bursaphelenchus</taxon>
    </lineage>
</organism>
<dbReference type="Pfam" id="PF00664">
    <property type="entry name" value="ABC_membrane"/>
    <property type="match status" value="2"/>
</dbReference>
<keyword evidence="8 10" id="KW-0472">Membrane</keyword>
<feature type="transmembrane region" description="Helical" evidence="10">
    <location>
        <begin position="321"/>
        <end position="338"/>
    </location>
</feature>
<feature type="transmembrane region" description="Helical" evidence="10">
    <location>
        <begin position="861"/>
        <end position="886"/>
    </location>
</feature>
<feature type="transmembrane region" description="Helical" evidence="10">
    <location>
        <begin position="174"/>
        <end position="201"/>
    </location>
</feature>
<dbReference type="SUPFAM" id="SSF90123">
    <property type="entry name" value="ABC transporter transmembrane region"/>
    <property type="match status" value="2"/>
</dbReference>
<dbReference type="SUPFAM" id="SSF52540">
    <property type="entry name" value="P-loop containing nucleoside triphosphate hydrolases"/>
    <property type="match status" value="2"/>
</dbReference>
<feature type="compositionally biased region" description="Basic and acidic residues" evidence="9">
    <location>
        <begin position="1"/>
        <end position="11"/>
    </location>
</feature>
<evidence type="ECO:0000256" key="9">
    <source>
        <dbReference type="SAM" id="MobiDB-lite"/>
    </source>
</evidence>
<evidence type="ECO:0000256" key="8">
    <source>
        <dbReference type="ARBA" id="ARBA00023136"/>
    </source>
</evidence>
<dbReference type="GO" id="GO:0005524">
    <property type="term" value="F:ATP binding"/>
    <property type="evidence" value="ECO:0007669"/>
    <property type="project" value="UniProtKB-KW"/>
</dbReference>
<name>A0A811KT62_9BILA</name>
<dbReference type="InterPro" id="IPR003439">
    <property type="entry name" value="ABC_transporter-like_ATP-bd"/>
</dbReference>
<feature type="domain" description="ABC transporter" evidence="11">
    <location>
        <begin position="1141"/>
        <end position="1379"/>
    </location>
</feature>
<comment type="similarity">
    <text evidence="2">Belongs to the ABC transporter superfamily. ABCB family. Multidrug resistance exporter (TC 3.A.1.201) subfamily.</text>
</comment>
<feature type="transmembrane region" description="Helical" evidence="10">
    <location>
        <begin position="816"/>
        <end position="849"/>
    </location>
</feature>
<dbReference type="InterPro" id="IPR017871">
    <property type="entry name" value="ABC_transporter-like_CS"/>
</dbReference>
<feature type="transmembrane region" description="Helical" evidence="10">
    <location>
        <begin position="436"/>
        <end position="454"/>
    </location>
</feature>